<dbReference type="PANTHER" id="PTHR14919">
    <property type="entry name" value="KPL2-RELATED"/>
    <property type="match status" value="1"/>
</dbReference>
<dbReference type="PaxDb" id="2903-EOD14909"/>
<protein>
    <recommendedName>
        <fullName evidence="1">Calponin-homology (CH) domain-containing protein</fullName>
    </recommendedName>
</protein>
<dbReference type="KEGG" id="ehx:EMIHUDRAFT_197559"/>
<dbReference type="Gene3D" id="1.10.418.10">
    <property type="entry name" value="Calponin-like domain"/>
    <property type="match status" value="1"/>
</dbReference>
<sequence length="100" mass="10950">MSAELLRGWLNDDVGLSRQVGSFEDDLANGYLIGELLHRHAVMTDSAFGGFKDQQAGAAIAKIQNFRQVQQALVDLGVTFDSRLANAEGLFPGIHTMFLR</sequence>
<dbReference type="InterPro" id="IPR052634">
    <property type="entry name" value="Sperm_flagellar-bone_growth"/>
</dbReference>
<reference evidence="3" key="1">
    <citation type="journal article" date="2013" name="Nature">
        <title>Pan genome of the phytoplankton Emiliania underpins its global distribution.</title>
        <authorList>
            <person name="Read B.A."/>
            <person name="Kegel J."/>
            <person name="Klute M.J."/>
            <person name="Kuo A."/>
            <person name="Lefebvre S.C."/>
            <person name="Maumus F."/>
            <person name="Mayer C."/>
            <person name="Miller J."/>
            <person name="Monier A."/>
            <person name="Salamov A."/>
            <person name="Young J."/>
            <person name="Aguilar M."/>
            <person name="Claverie J.M."/>
            <person name="Frickenhaus S."/>
            <person name="Gonzalez K."/>
            <person name="Herman E.K."/>
            <person name="Lin Y.C."/>
            <person name="Napier J."/>
            <person name="Ogata H."/>
            <person name="Sarno A.F."/>
            <person name="Shmutz J."/>
            <person name="Schroeder D."/>
            <person name="de Vargas C."/>
            <person name="Verret F."/>
            <person name="von Dassow P."/>
            <person name="Valentin K."/>
            <person name="Van de Peer Y."/>
            <person name="Wheeler G."/>
            <person name="Dacks J.B."/>
            <person name="Delwiche C.F."/>
            <person name="Dyhrman S.T."/>
            <person name="Glockner G."/>
            <person name="John U."/>
            <person name="Richards T."/>
            <person name="Worden A.Z."/>
            <person name="Zhang X."/>
            <person name="Grigoriev I.V."/>
            <person name="Allen A.E."/>
            <person name="Bidle K."/>
            <person name="Borodovsky M."/>
            <person name="Bowler C."/>
            <person name="Brownlee C."/>
            <person name="Cock J.M."/>
            <person name="Elias M."/>
            <person name="Gladyshev V.N."/>
            <person name="Groth M."/>
            <person name="Guda C."/>
            <person name="Hadaegh A."/>
            <person name="Iglesias-Rodriguez M.D."/>
            <person name="Jenkins J."/>
            <person name="Jones B.M."/>
            <person name="Lawson T."/>
            <person name="Leese F."/>
            <person name="Lindquist E."/>
            <person name="Lobanov A."/>
            <person name="Lomsadze A."/>
            <person name="Malik S.B."/>
            <person name="Marsh M.E."/>
            <person name="Mackinder L."/>
            <person name="Mock T."/>
            <person name="Mueller-Roeber B."/>
            <person name="Pagarete A."/>
            <person name="Parker M."/>
            <person name="Probert I."/>
            <person name="Quesneville H."/>
            <person name="Raines C."/>
            <person name="Rensing S.A."/>
            <person name="Riano-Pachon D.M."/>
            <person name="Richier S."/>
            <person name="Rokitta S."/>
            <person name="Shiraiwa Y."/>
            <person name="Soanes D.M."/>
            <person name="van der Giezen M."/>
            <person name="Wahlund T.M."/>
            <person name="Williams B."/>
            <person name="Wilson W."/>
            <person name="Wolfe G."/>
            <person name="Wurch L.L."/>
        </authorList>
    </citation>
    <scope>NUCLEOTIDE SEQUENCE</scope>
</reference>
<accession>A0A0D3IUH4</accession>
<dbReference type="Pfam" id="PF06294">
    <property type="entry name" value="CH_2"/>
    <property type="match status" value="1"/>
</dbReference>
<dbReference type="InterPro" id="IPR036872">
    <property type="entry name" value="CH_dom_sf"/>
</dbReference>
<dbReference type="AlphaFoldDB" id="A0A0D3IUH4"/>
<dbReference type="PANTHER" id="PTHR14919:SF0">
    <property type="entry name" value="SPERM FLAGELLAR PROTEIN 2"/>
    <property type="match status" value="1"/>
</dbReference>
<organism evidence="2 3">
    <name type="scientific">Emiliania huxleyi (strain CCMP1516)</name>
    <dbReference type="NCBI Taxonomy" id="280463"/>
    <lineage>
        <taxon>Eukaryota</taxon>
        <taxon>Haptista</taxon>
        <taxon>Haptophyta</taxon>
        <taxon>Prymnesiophyceae</taxon>
        <taxon>Isochrysidales</taxon>
        <taxon>Noelaerhabdaceae</taxon>
        <taxon>Emiliania</taxon>
    </lineage>
</organism>
<dbReference type="SUPFAM" id="SSF47576">
    <property type="entry name" value="Calponin-homology domain, CH-domain"/>
    <property type="match status" value="1"/>
</dbReference>
<evidence type="ECO:0000313" key="2">
    <source>
        <dbReference type="EnsemblProtists" id="EOD14909"/>
    </source>
</evidence>
<dbReference type="GeneID" id="17261042"/>
<proteinExistence type="predicted"/>
<dbReference type="HOGENOM" id="CLU_2311471_0_0_1"/>
<reference evidence="2" key="2">
    <citation type="submission" date="2024-10" db="UniProtKB">
        <authorList>
            <consortium name="EnsemblProtists"/>
        </authorList>
    </citation>
    <scope>IDENTIFICATION</scope>
</reference>
<dbReference type="InterPro" id="IPR010441">
    <property type="entry name" value="CH_2"/>
</dbReference>
<evidence type="ECO:0000259" key="1">
    <source>
        <dbReference type="PROSITE" id="PS50021"/>
    </source>
</evidence>
<dbReference type="GO" id="GO:0005737">
    <property type="term" value="C:cytoplasm"/>
    <property type="evidence" value="ECO:0007669"/>
    <property type="project" value="UniProtKB-ARBA"/>
</dbReference>
<keyword evidence="3" id="KW-1185">Reference proteome</keyword>
<dbReference type="Proteomes" id="UP000013827">
    <property type="component" value="Unassembled WGS sequence"/>
</dbReference>
<evidence type="ECO:0000313" key="3">
    <source>
        <dbReference type="Proteomes" id="UP000013827"/>
    </source>
</evidence>
<feature type="domain" description="Calponin-homology (CH)" evidence="1">
    <location>
        <begin position="1"/>
        <end position="100"/>
    </location>
</feature>
<name>A0A0D3IUH4_EMIH1</name>
<dbReference type="InterPro" id="IPR001715">
    <property type="entry name" value="CH_dom"/>
</dbReference>
<dbReference type="RefSeq" id="XP_005767338.1">
    <property type="nucleotide sequence ID" value="XM_005767281.1"/>
</dbReference>
<dbReference type="PROSITE" id="PS50021">
    <property type="entry name" value="CH"/>
    <property type="match status" value="1"/>
</dbReference>
<dbReference type="EnsemblProtists" id="EOD14909">
    <property type="protein sequence ID" value="EOD14909"/>
    <property type="gene ID" value="EMIHUDRAFT_197559"/>
</dbReference>